<dbReference type="Proteomes" id="UP001276840">
    <property type="component" value="Unassembled WGS sequence"/>
</dbReference>
<name>A0ABU4ZRA2_9HYPH</name>
<reference evidence="1 2" key="1">
    <citation type="submission" date="2023-08" db="EMBL/GenBank/DDBJ databases">
        <title>Implementing the SeqCode for naming new Mesorhizobium species isolated from Vachellia karroo root nodules.</title>
        <authorList>
            <person name="Van Lill M."/>
        </authorList>
    </citation>
    <scope>NUCLEOTIDE SEQUENCE [LARGE SCALE GENOMIC DNA]</scope>
    <source>
        <strain evidence="1 2">MSK 1335</strain>
    </source>
</reference>
<organism evidence="1 2">
    <name type="scientific">Mesorhizobium montanum</name>
    <dbReference type="NCBI Taxonomy" id="3072323"/>
    <lineage>
        <taxon>Bacteria</taxon>
        <taxon>Pseudomonadati</taxon>
        <taxon>Pseudomonadota</taxon>
        <taxon>Alphaproteobacteria</taxon>
        <taxon>Hyphomicrobiales</taxon>
        <taxon>Phyllobacteriaceae</taxon>
        <taxon>Mesorhizobium</taxon>
    </lineage>
</organism>
<comment type="caution">
    <text evidence="1">The sequence shown here is derived from an EMBL/GenBank/DDBJ whole genome shotgun (WGS) entry which is preliminary data.</text>
</comment>
<dbReference type="EMBL" id="JAVIJF010000021">
    <property type="protein sequence ID" value="MDX8527942.1"/>
    <property type="molecule type" value="Genomic_DNA"/>
</dbReference>
<protein>
    <submittedName>
        <fullName evidence="1">Uncharacterized protein</fullName>
    </submittedName>
</protein>
<keyword evidence="2" id="KW-1185">Reference proteome</keyword>
<dbReference type="InterPro" id="IPR046766">
    <property type="entry name" value="Bact_hydrolase"/>
</dbReference>
<evidence type="ECO:0000313" key="1">
    <source>
        <dbReference type="EMBL" id="MDX8527942.1"/>
    </source>
</evidence>
<accession>A0ABU4ZRA2</accession>
<evidence type="ECO:0000313" key="2">
    <source>
        <dbReference type="Proteomes" id="UP001276840"/>
    </source>
</evidence>
<sequence>MFSITKSVAREEMTTLSSDFLINMHAKQWHEETRQIARNRKSELGDVYLSIQRAPNAPRPYGKKYVIGGTAGD</sequence>
<proteinExistence type="predicted"/>
<dbReference type="RefSeq" id="WP_320235910.1">
    <property type="nucleotide sequence ID" value="NZ_JAVIJF010000021.1"/>
</dbReference>
<gene>
    <name evidence="1" type="ORF">RFM68_25965</name>
</gene>
<dbReference type="Pfam" id="PF20603">
    <property type="entry name" value="Bact_hydrolase"/>
    <property type="match status" value="1"/>
</dbReference>